<organism evidence="2 3">
    <name type="scientific">Methylococcus geothermalis</name>
    <dbReference type="NCBI Taxonomy" id="2681310"/>
    <lineage>
        <taxon>Bacteria</taxon>
        <taxon>Pseudomonadati</taxon>
        <taxon>Pseudomonadota</taxon>
        <taxon>Gammaproteobacteria</taxon>
        <taxon>Methylococcales</taxon>
        <taxon>Methylococcaceae</taxon>
        <taxon>Methylococcus</taxon>
    </lineage>
</organism>
<sequence length="41" mass="4501">MEQEFSIALELIRGRLAAGITQAEFATRMGTTQSVVARMES</sequence>
<dbReference type="SUPFAM" id="SSF47413">
    <property type="entry name" value="lambda repressor-like DNA-binding domains"/>
    <property type="match status" value="1"/>
</dbReference>
<dbReference type="KEGG" id="metu:GNH96_07760"/>
<evidence type="ECO:0000313" key="3">
    <source>
        <dbReference type="Proteomes" id="UP000503004"/>
    </source>
</evidence>
<dbReference type="AlphaFoldDB" id="A0A858Q7U3"/>
<feature type="domain" description="HTH cro/C1-type" evidence="1">
    <location>
        <begin position="11"/>
        <end position="41"/>
    </location>
</feature>
<keyword evidence="3" id="KW-1185">Reference proteome</keyword>
<dbReference type="PROSITE" id="PS50943">
    <property type="entry name" value="HTH_CROC1"/>
    <property type="match status" value="1"/>
</dbReference>
<dbReference type="EMBL" id="CP046565">
    <property type="protein sequence ID" value="QJD29881.1"/>
    <property type="molecule type" value="Genomic_DNA"/>
</dbReference>
<gene>
    <name evidence="2" type="ORF">GNH96_07760</name>
</gene>
<protein>
    <submittedName>
        <fullName evidence="2">Helix-turn-helix domain-containing protein</fullName>
    </submittedName>
</protein>
<dbReference type="InterPro" id="IPR010982">
    <property type="entry name" value="Lambda_DNA-bd_dom_sf"/>
</dbReference>
<name>A0A858Q7U3_9GAMM</name>
<reference evidence="3" key="1">
    <citation type="submission" date="2019-12" db="EMBL/GenBank/DDBJ databases">
        <authorList>
            <person name="Awala S.I."/>
            <person name="Rhee S.K."/>
        </authorList>
    </citation>
    <scope>NUCLEOTIDE SEQUENCE [LARGE SCALE GENOMIC DNA]</scope>
    <source>
        <strain evidence="3">IM1</strain>
    </source>
</reference>
<dbReference type="Pfam" id="PF01381">
    <property type="entry name" value="HTH_3"/>
    <property type="match status" value="1"/>
</dbReference>
<dbReference type="GO" id="GO:0003677">
    <property type="term" value="F:DNA binding"/>
    <property type="evidence" value="ECO:0007669"/>
    <property type="project" value="InterPro"/>
</dbReference>
<dbReference type="Gene3D" id="1.10.260.40">
    <property type="entry name" value="lambda repressor-like DNA-binding domains"/>
    <property type="match status" value="1"/>
</dbReference>
<dbReference type="InterPro" id="IPR001387">
    <property type="entry name" value="Cro/C1-type_HTH"/>
</dbReference>
<accession>A0A858Q7U3</accession>
<dbReference type="Proteomes" id="UP000503004">
    <property type="component" value="Chromosome"/>
</dbReference>
<proteinExistence type="predicted"/>
<dbReference type="RefSeq" id="WP_169603162.1">
    <property type="nucleotide sequence ID" value="NZ_CP046565.1"/>
</dbReference>
<evidence type="ECO:0000313" key="2">
    <source>
        <dbReference type="EMBL" id="QJD29881.1"/>
    </source>
</evidence>
<evidence type="ECO:0000259" key="1">
    <source>
        <dbReference type="PROSITE" id="PS50943"/>
    </source>
</evidence>
<dbReference type="CDD" id="cd00093">
    <property type="entry name" value="HTH_XRE"/>
    <property type="match status" value="1"/>
</dbReference>